<accession>A0ABU5N4P7</accession>
<dbReference type="Pfam" id="PF01565">
    <property type="entry name" value="FAD_binding_4"/>
    <property type="match status" value="1"/>
</dbReference>
<dbReference type="InterPro" id="IPR007173">
    <property type="entry name" value="ALO_C"/>
</dbReference>
<feature type="domain" description="FAD-binding PCMH-type" evidence="2">
    <location>
        <begin position="10"/>
        <end position="174"/>
    </location>
</feature>
<keyword evidence="4" id="KW-1185">Reference proteome</keyword>
<dbReference type="Gene3D" id="3.30.465.10">
    <property type="match status" value="1"/>
</dbReference>
<evidence type="ECO:0000313" key="4">
    <source>
        <dbReference type="Proteomes" id="UP001291912"/>
    </source>
</evidence>
<dbReference type="InterPro" id="IPR010031">
    <property type="entry name" value="FAD_lactone_oxidase-like"/>
</dbReference>
<proteinExistence type="predicted"/>
<dbReference type="Gene3D" id="3.30.70.2520">
    <property type="match status" value="1"/>
</dbReference>
<reference evidence="3 4" key="1">
    <citation type="submission" date="2023-10" db="EMBL/GenBank/DDBJ databases">
        <title>Microbacterium xanthum sp. nov., isolated from seaweed.</title>
        <authorList>
            <person name="Lee S.D."/>
        </authorList>
    </citation>
    <scope>NUCLEOTIDE SEQUENCE [LARGE SCALE GENOMIC DNA]</scope>
    <source>
        <strain evidence="3 4">KCTC 19124</strain>
    </source>
</reference>
<dbReference type="PANTHER" id="PTHR43762">
    <property type="entry name" value="L-GULONOLACTONE OXIDASE"/>
    <property type="match status" value="1"/>
</dbReference>
<dbReference type="InterPro" id="IPR016171">
    <property type="entry name" value="Vanillyl_alc_oxidase_C-sub2"/>
</dbReference>
<dbReference type="InterPro" id="IPR006094">
    <property type="entry name" value="Oxid_FAD_bind_N"/>
</dbReference>
<evidence type="ECO:0000259" key="2">
    <source>
        <dbReference type="PROSITE" id="PS51387"/>
    </source>
</evidence>
<protein>
    <submittedName>
        <fullName evidence="3">FAD-binding protein</fullName>
    </submittedName>
</protein>
<gene>
    <name evidence="3" type="ORF">R2Q92_04190</name>
</gene>
<dbReference type="Gene3D" id="3.30.70.2530">
    <property type="match status" value="1"/>
</dbReference>
<evidence type="ECO:0000313" key="3">
    <source>
        <dbReference type="EMBL" id="MDZ8161023.1"/>
    </source>
</evidence>
<dbReference type="PANTHER" id="PTHR43762:SF1">
    <property type="entry name" value="D-ARABINONO-1,4-LACTONE OXIDASE"/>
    <property type="match status" value="1"/>
</dbReference>
<dbReference type="InterPro" id="IPR016167">
    <property type="entry name" value="FAD-bd_PCMH_sub1"/>
</dbReference>
<dbReference type="SUPFAM" id="SSF56176">
    <property type="entry name" value="FAD-binding/transporter-associated domain-like"/>
    <property type="match status" value="1"/>
</dbReference>
<dbReference type="Gene3D" id="3.30.43.10">
    <property type="entry name" value="Uridine Diphospho-n-acetylenolpyruvylglucosamine Reductase, domain 2"/>
    <property type="match status" value="1"/>
</dbReference>
<keyword evidence="1" id="KW-0560">Oxidoreductase</keyword>
<dbReference type="Pfam" id="PF04030">
    <property type="entry name" value="ALO"/>
    <property type="match status" value="1"/>
</dbReference>
<dbReference type="PIRSF" id="PIRSF000136">
    <property type="entry name" value="LGO_GLO"/>
    <property type="match status" value="1"/>
</dbReference>
<dbReference type="Gene3D" id="1.10.45.10">
    <property type="entry name" value="Vanillyl-alcohol Oxidase, Chain A, domain 4"/>
    <property type="match status" value="1"/>
</dbReference>
<comment type="caution">
    <text evidence="3">The sequence shown here is derived from an EMBL/GenBank/DDBJ whole genome shotgun (WGS) entry which is preliminary data.</text>
</comment>
<organism evidence="3 4">
    <name type="scientific">Microbacterium aquimaris</name>
    <dbReference type="NCBI Taxonomy" id="459816"/>
    <lineage>
        <taxon>Bacteria</taxon>
        <taxon>Bacillati</taxon>
        <taxon>Actinomycetota</taxon>
        <taxon>Actinomycetes</taxon>
        <taxon>Micrococcales</taxon>
        <taxon>Microbacteriaceae</taxon>
        <taxon>Microbacterium</taxon>
    </lineage>
</organism>
<sequence length="414" mass="44375">MSERNWAGNVTYRAREILRPASVEELAAILAREPRVRVLGSRHSFTGIADTDGVLVSLAAMPGEVEVDAAAGLVRVPAGWRHGELVPALDAAGLALANLASLPHISVAGAVQTGTHGSGDRIGALGTQVAAVELVTASGEALVLRRGDDDFAGAVVGLGALGVVTHLTLEVEPTYQVAQTVYEGARWDDVLARFDAVTGAGDSVSMFTTWQDADTIGQVWVKARPGRADHDVLRALGAVPADGPRHPLPGIDPTPCTVQGGEQGPWYARLPHFRLEFTPSAGDELQSEYLVARADAREAIEALRGLAPQLAPALQVCEVRTMAADDLWMSPAYGRDTVALHFTWILDTDAVGALLPRIEQALPESARPHWGKLFAMDSATLARRYPRWDDFTALRDRLDPDRRFTNDYLIALGL</sequence>
<dbReference type="RefSeq" id="WP_194423687.1">
    <property type="nucleotide sequence ID" value="NZ_BAAAPT010000001.1"/>
</dbReference>
<dbReference type="PROSITE" id="PS51387">
    <property type="entry name" value="FAD_PCMH"/>
    <property type="match status" value="1"/>
</dbReference>
<dbReference type="EMBL" id="JAWJYN010000001">
    <property type="protein sequence ID" value="MDZ8161023.1"/>
    <property type="molecule type" value="Genomic_DNA"/>
</dbReference>
<dbReference type="Proteomes" id="UP001291912">
    <property type="component" value="Unassembled WGS sequence"/>
</dbReference>
<evidence type="ECO:0000256" key="1">
    <source>
        <dbReference type="ARBA" id="ARBA00023002"/>
    </source>
</evidence>
<dbReference type="InterPro" id="IPR036318">
    <property type="entry name" value="FAD-bd_PCMH-like_sf"/>
</dbReference>
<name>A0ABU5N4P7_9MICO</name>
<dbReference type="InterPro" id="IPR016169">
    <property type="entry name" value="FAD-bd_PCMH_sub2"/>
</dbReference>
<dbReference type="InterPro" id="IPR016166">
    <property type="entry name" value="FAD-bd_PCMH"/>
</dbReference>